<dbReference type="InParanoid" id="A0A0B2UK78"/>
<gene>
    <name evidence="1" type="ORF">M896_070180</name>
</gene>
<comment type="caution">
    <text evidence="1">The sequence shown here is derived from an EMBL/GenBank/DDBJ whole genome shotgun (WGS) entry which is preliminary data.</text>
</comment>
<dbReference type="RefSeq" id="XP_014563494.1">
    <property type="nucleotide sequence ID" value="XM_014708008.1"/>
</dbReference>
<dbReference type="VEuPathDB" id="MicrosporidiaDB:M896_070180"/>
<dbReference type="Proteomes" id="UP000031056">
    <property type="component" value="Unassembled WGS sequence"/>
</dbReference>
<protein>
    <submittedName>
        <fullName evidence="1">Uncharacterized protein</fullName>
    </submittedName>
</protein>
<dbReference type="GeneID" id="26261987"/>
<dbReference type="OrthoDB" id="2192095at2759"/>
<proteinExistence type="predicted"/>
<dbReference type="AlphaFoldDB" id="A0A0B2UK78"/>
<reference evidence="1 2" key="1">
    <citation type="journal article" date="2014" name="MBio">
        <title>The Ordospora colligata genome; evolution of extreme reduction in microsporidia and host-to-parasite horizontal gene transfer.</title>
        <authorList>
            <person name="Pombert J.-F."/>
            <person name="Haag K.L."/>
            <person name="Beidas S."/>
            <person name="Ebert D."/>
            <person name="Keeling P.J."/>
        </authorList>
    </citation>
    <scope>NUCLEOTIDE SEQUENCE [LARGE SCALE GENOMIC DNA]</scope>
    <source>
        <strain evidence="1 2">OC4</strain>
    </source>
</reference>
<name>A0A0B2UK78_9MICR</name>
<dbReference type="STRING" id="1354746.A0A0B2UK78"/>
<dbReference type="HOGENOM" id="CLU_080496_0_0_1"/>
<evidence type="ECO:0000313" key="2">
    <source>
        <dbReference type="Proteomes" id="UP000031056"/>
    </source>
</evidence>
<keyword evidence="2" id="KW-1185">Reference proteome</keyword>
<dbReference type="FunCoup" id="A0A0B2UK78">
    <property type="interactions" value="98"/>
</dbReference>
<dbReference type="EMBL" id="JOKQ01000007">
    <property type="protein sequence ID" value="KHN69452.1"/>
    <property type="molecule type" value="Genomic_DNA"/>
</dbReference>
<evidence type="ECO:0000313" key="1">
    <source>
        <dbReference type="EMBL" id="KHN69452.1"/>
    </source>
</evidence>
<sequence length="301" mass="35289">MVYKRKRNVKIDNSKSYVIYKPGSTDSLFLEEYIPLALDTGMEADEEKEVHLKSIIEEGKGDIPIPVIVDVDNPARKEYGKYIVPKKYVEWFGDASNEYFVNDNDEKCCREMGISKERLQELLLTIARDQCVSNENREFVEIASSRILVRSDKLDSPAYICFRRRIVKPNRRSRKCEEQSKEKVERMWAELYLLEKLCKLYYNKNMLEREFEEVEEELVKAAYTLMKDSTKSIKKKIARKIRGDAIKPSEGTNSGREGLLFDRLRIKALKQRITEARDKACTEDNEAEVKALRRYNLMHSK</sequence>
<organism evidence="1 2">
    <name type="scientific">Ordospora colligata OC4</name>
    <dbReference type="NCBI Taxonomy" id="1354746"/>
    <lineage>
        <taxon>Eukaryota</taxon>
        <taxon>Fungi</taxon>
        <taxon>Fungi incertae sedis</taxon>
        <taxon>Microsporidia</taxon>
        <taxon>Ordosporidae</taxon>
        <taxon>Ordospora</taxon>
    </lineage>
</organism>
<accession>A0A0B2UK78</accession>